<evidence type="ECO:0000313" key="1">
    <source>
        <dbReference type="EMBL" id="KAI4340392.1"/>
    </source>
</evidence>
<name>A0ACB9NUU7_9MYRT</name>
<reference evidence="2" key="1">
    <citation type="journal article" date="2023" name="Front. Plant Sci.">
        <title>Chromosomal-level genome assembly of Melastoma candidum provides insights into trichome evolution.</title>
        <authorList>
            <person name="Zhong Y."/>
            <person name="Wu W."/>
            <person name="Sun C."/>
            <person name="Zou P."/>
            <person name="Liu Y."/>
            <person name="Dai S."/>
            <person name="Zhou R."/>
        </authorList>
    </citation>
    <scope>NUCLEOTIDE SEQUENCE [LARGE SCALE GENOMIC DNA]</scope>
</reference>
<sequence>MHPPFSNPICRSLGLIPSDITSPHNFLSFGCPLSFLVFQILLYGLPLLYLCFVLWRRADKKRDQGCYILDYQCYKPSVDQRLSTEFCGEMIKKTKNLGLLEYLFLLRAIVSSGIGKLLDRSRVSPSQIDFIVVTVSTLAAVPSLCTRIINRYKMREYIKAFNLTGMECSGSLISVDLVQHLFKSYKNKIALVVTSESLSQNWYSGNDRSMILANCLFRSGGCAMRLMNNGALKSKCMFKLKCLVIAHHGTKDESFGRCIQKEDDQGRMGFYLGKNLPEAATRAFVSNLKEISPTILPLRELV</sequence>
<protein>
    <submittedName>
        <fullName evidence="1">Uncharacterized protein</fullName>
    </submittedName>
</protein>
<keyword evidence="2" id="KW-1185">Reference proteome</keyword>
<comment type="caution">
    <text evidence="1">The sequence shown here is derived from an EMBL/GenBank/DDBJ whole genome shotgun (WGS) entry which is preliminary data.</text>
</comment>
<proteinExistence type="predicted"/>
<gene>
    <name evidence="1" type="ORF">MLD38_025232</name>
</gene>
<evidence type="ECO:0000313" key="2">
    <source>
        <dbReference type="Proteomes" id="UP001057402"/>
    </source>
</evidence>
<organism evidence="1 2">
    <name type="scientific">Melastoma candidum</name>
    <dbReference type="NCBI Taxonomy" id="119954"/>
    <lineage>
        <taxon>Eukaryota</taxon>
        <taxon>Viridiplantae</taxon>
        <taxon>Streptophyta</taxon>
        <taxon>Embryophyta</taxon>
        <taxon>Tracheophyta</taxon>
        <taxon>Spermatophyta</taxon>
        <taxon>Magnoliopsida</taxon>
        <taxon>eudicotyledons</taxon>
        <taxon>Gunneridae</taxon>
        <taxon>Pentapetalae</taxon>
        <taxon>rosids</taxon>
        <taxon>malvids</taxon>
        <taxon>Myrtales</taxon>
        <taxon>Melastomataceae</taxon>
        <taxon>Melastomatoideae</taxon>
        <taxon>Melastomateae</taxon>
        <taxon>Melastoma</taxon>
    </lineage>
</organism>
<dbReference type="EMBL" id="CM042886">
    <property type="protein sequence ID" value="KAI4340392.1"/>
    <property type="molecule type" value="Genomic_DNA"/>
</dbReference>
<dbReference type="Proteomes" id="UP001057402">
    <property type="component" value="Chromosome 7"/>
</dbReference>
<accession>A0ACB9NUU7</accession>